<accession>A0A512B728</accession>
<dbReference type="Pfam" id="PF13566">
    <property type="entry name" value="DUF4130"/>
    <property type="match status" value="1"/>
</dbReference>
<dbReference type="RefSeq" id="WP_147201729.1">
    <property type="nucleotide sequence ID" value="NZ_BJYT01000001.1"/>
</dbReference>
<organism evidence="2 3">
    <name type="scientific">Segetibacter aerophilus</name>
    <dbReference type="NCBI Taxonomy" id="670293"/>
    <lineage>
        <taxon>Bacteria</taxon>
        <taxon>Pseudomonadati</taxon>
        <taxon>Bacteroidota</taxon>
        <taxon>Chitinophagia</taxon>
        <taxon>Chitinophagales</taxon>
        <taxon>Chitinophagaceae</taxon>
        <taxon>Segetibacter</taxon>
    </lineage>
</organism>
<dbReference type="Proteomes" id="UP000321513">
    <property type="component" value="Unassembled WGS sequence"/>
</dbReference>
<evidence type="ECO:0000259" key="1">
    <source>
        <dbReference type="Pfam" id="PF13566"/>
    </source>
</evidence>
<dbReference type="InterPro" id="IPR025404">
    <property type="entry name" value="DUF4130"/>
</dbReference>
<dbReference type="NCBIfam" id="TIGR03915">
    <property type="entry name" value="SAM_7_link_chp"/>
    <property type="match status" value="1"/>
</dbReference>
<feature type="domain" description="DUF4130" evidence="1">
    <location>
        <begin position="84"/>
        <end position="251"/>
    </location>
</feature>
<dbReference type="AlphaFoldDB" id="A0A512B728"/>
<dbReference type="InterPro" id="IPR023875">
    <property type="entry name" value="DNA_repair_put"/>
</dbReference>
<dbReference type="EMBL" id="BJYT01000001">
    <property type="protein sequence ID" value="GEO07771.1"/>
    <property type="molecule type" value="Genomic_DNA"/>
</dbReference>
<keyword evidence="3" id="KW-1185">Reference proteome</keyword>
<dbReference type="OrthoDB" id="5290748at2"/>
<reference evidence="2 3" key="1">
    <citation type="submission" date="2019-07" db="EMBL/GenBank/DDBJ databases">
        <title>Whole genome shotgun sequence of Segetibacter aerophilus NBRC 106135.</title>
        <authorList>
            <person name="Hosoyama A."/>
            <person name="Uohara A."/>
            <person name="Ohji S."/>
            <person name="Ichikawa N."/>
        </authorList>
    </citation>
    <scope>NUCLEOTIDE SEQUENCE [LARGE SCALE GENOMIC DNA]</scope>
    <source>
        <strain evidence="2 3">NBRC 106135</strain>
    </source>
</reference>
<evidence type="ECO:0000313" key="3">
    <source>
        <dbReference type="Proteomes" id="UP000321513"/>
    </source>
</evidence>
<name>A0A512B728_9BACT</name>
<gene>
    <name evidence="2" type="ORF">SAE01_02670</name>
</gene>
<protein>
    <submittedName>
        <fullName evidence="2">DNA metabolism protein</fullName>
    </submittedName>
</protein>
<comment type="caution">
    <text evidence="2">The sequence shown here is derived from an EMBL/GenBank/DDBJ whole genome shotgun (WGS) entry which is preliminary data.</text>
</comment>
<sequence>MVTITYDGTFEGWLTVVFEVYEYKFADVEICKKELFQPNVFNKHRESQFDQQKFTRVWKGLAAKLSTSALSALYKTFLSEEKGIENVLLSYVQYTLNSKQSIERDYSNATVLKVAQTAKRVYRESHRMEAFVRFQLTADNLYYAICQPDFNVLPLIQKHFKERYADQRWLIYDSSRNYGIYYNLSVVENVVMSFDEQTNKGKNIEIITDEKEELYQRLWQQYFASVNIAARKNMKLHIQHMPKRYWKFLPEKHAF</sequence>
<evidence type="ECO:0000313" key="2">
    <source>
        <dbReference type="EMBL" id="GEO07771.1"/>
    </source>
</evidence>
<proteinExistence type="predicted"/>